<dbReference type="EMBL" id="GIBP01008651">
    <property type="protein sequence ID" value="NDV37620.1"/>
    <property type="molecule type" value="Transcribed_RNA"/>
</dbReference>
<dbReference type="AlphaFoldDB" id="A0A6B2LLB9"/>
<proteinExistence type="predicted"/>
<feature type="region of interest" description="Disordered" evidence="1">
    <location>
        <begin position="1"/>
        <end position="24"/>
    </location>
</feature>
<evidence type="ECO:0000256" key="1">
    <source>
        <dbReference type="SAM" id="MobiDB-lite"/>
    </source>
</evidence>
<sequence length="143" mass="16773">MVQGQEHPLHEEGERGGGAPGEGLLEHEHQQEPVRVADDADEPGGRGGVVQFVRLGQKWYHHLARVYLYYHFNYGRLPQGQAPPHLQHLRLRRQRRPLQVRVHHRRQEVLRHPQRRQHGREDLRRGGPQQGRPDLLRRVLRVG</sequence>
<name>A0A6B2LLB9_9EUKA</name>
<feature type="region of interest" description="Disordered" evidence="1">
    <location>
        <begin position="109"/>
        <end position="133"/>
    </location>
</feature>
<reference evidence="2" key="1">
    <citation type="journal article" date="2020" name="J. Eukaryot. Microbiol.">
        <title>De novo Sequencing, Assembly and Annotation of the Transcriptome for the Free-Living Testate Amoeba Arcella intermedia.</title>
        <authorList>
            <person name="Ribeiro G.M."/>
            <person name="Porfirio-Sousa A.L."/>
            <person name="Maurer-Alcala X.X."/>
            <person name="Katz L.A."/>
            <person name="Lahr D.J.G."/>
        </authorList>
    </citation>
    <scope>NUCLEOTIDE SEQUENCE</scope>
</reference>
<feature type="compositionally biased region" description="Basic residues" evidence="1">
    <location>
        <begin position="109"/>
        <end position="118"/>
    </location>
</feature>
<accession>A0A6B2LLB9</accession>
<organism evidence="2">
    <name type="scientific">Arcella intermedia</name>
    <dbReference type="NCBI Taxonomy" id="1963864"/>
    <lineage>
        <taxon>Eukaryota</taxon>
        <taxon>Amoebozoa</taxon>
        <taxon>Tubulinea</taxon>
        <taxon>Elardia</taxon>
        <taxon>Arcellinida</taxon>
        <taxon>Sphaerothecina</taxon>
        <taxon>Arcellidae</taxon>
        <taxon>Arcella</taxon>
    </lineage>
</organism>
<protein>
    <submittedName>
        <fullName evidence="2">Uncharacterized protein</fullName>
    </submittedName>
</protein>
<evidence type="ECO:0000313" key="2">
    <source>
        <dbReference type="EMBL" id="NDV37620.1"/>
    </source>
</evidence>